<keyword evidence="7" id="KW-0963">Cytoplasm</keyword>
<dbReference type="STRING" id="1802338.A2541_01460"/>
<dbReference type="InterPro" id="IPR018171">
    <property type="entry name" value="Pept_tRNA_hydro_CS"/>
</dbReference>
<evidence type="ECO:0000313" key="11">
    <source>
        <dbReference type="Proteomes" id="UP000176965"/>
    </source>
</evidence>
<dbReference type="NCBIfam" id="TIGR00447">
    <property type="entry name" value="pth"/>
    <property type="match status" value="1"/>
</dbReference>
<dbReference type="GO" id="GO:0072344">
    <property type="term" value="P:rescue of stalled ribosome"/>
    <property type="evidence" value="ECO:0007669"/>
    <property type="project" value="UniProtKB-UniRule"/>
</dbReference>
<reference evidence="10 11" key="1">
    <citation type="journal article" date="2016" name="Nat. Commun.">
        <title>Thousands of microbial genomes shed light on interconnected biogeochemical processes in an aquifer system.</title>
        <authorList>
            <person name="Anantharaman K."/>
            <person name="Brown C.T."/>
            <person name="Hug L.A."/>
            <person name="Sharon I."/>
            <person name="Castelle C.J."/>
            <person name="Probst A.J."/>
            <person name="Thomas B.C."/>
            <person name="Singh A."/>
            <person name="Wilkins M.J."/>
            <person name="Karaoz U."/>
            <person name="Brodie E.L."/>
            <person name="Williams K.H."/>
            <person name="Hubbard S.S."/>
            <person name="Banfield J.F."/>
        </authorList>
    </citation>
    <scope>NUCLEOTIDE SEQUENCE [LARGE SCALE GENOMIC DNA]</scope>
</reference>
<name>A0A1G2PHX2_9BACT</name>
<evidence type="ECO:0000256" key="3">
    <source>
        <dbReference type="ARBA" id="ARBA00022801"/>
    </source>
</evidence>
<evidence type="ECO:0000256" key="2">
    <source>
        <dbReference type="ARBA" id="ARBA00022555"/>
    </source>
</evidence>
<sequence>MIKNYLIIGLGNPGEEYVETRHNVGRRVLDAFVKKNNWSAWEENKKLKALMIEGKIEKNKALLLKPETFMNKSGEAVKSLITSKKKAETLVVIHDDLDLPLGKIKISFNKSSGGHKGVESIMKAVKTEAFIRLRLGISAETASGKIKKPQGEEKVIDTILGDFKKTETDELKKVIKKAVVALELIIVEGREKATSMLGTL</sequence>
<gene>
    <name evidence="7" type="primary">pth</name>
    <name evidence="10" type="ORF">A2541_01460</name>
</gene>
<dbReference type="GO" id="GO:0006515">
    <property type="term" value="P:protein quality control for misfolded or incompletely synthesized proteins"/>
    <property type="evidence" value="ECO:0007669"/>
    <property type="project" value="UniProtKB-UniRule"/>
</dbReference>
<dbReference type="SUPFAM" id="SSF53178">
    <property type="entry name" value="Peptidyl-tRNA hydrolase-like"/>
    <property type="match status" value="1"/>
</dbReference>
<evidence type="ECO:0000256" key="1">
    <source>
        <dbReference type="ARBA" id="ARBA00013260"/>
    </source>
</evidence>
<dbReference type="HAMAP" id="MF_00083">
    <property type="entry name" value="Pept_tRNA_hydro_bact"/>
    <property type="match status" value="1"/>
</dbReference>
<keyword evidence="3 7" id="KW-0378">Hydrolase</keyword>
<comment type="subcellular location">
    <subcellularLocation>
        <location evidence="7">Cytoplasm</location>
    </subcellularLocation>
</comment>
<evidence type="ECO:0000256" key="8">
    <source>
        <dbReference type="RuleBase" id="RU000673"/>
    </source>
</evidence>
<dbReference type="CDD" id="cd00462">
    <property type="entry name" value="PTH"/>
    <property type="match status" value="1"/>
</dbReference>
<dbReference type="PROSITE" id="PS01195">
    <property type="entry name" value="PEPT_TRNA_HYDROL_1"/>
    <property type="match status" value="1"/>
</dbReference>
<comment type="caution">
    <text evidence="10">The sequence shown here is derived from an EMBL/GenBank/DDBJ whole genome shotgun (WGS) entry which is preliminary data.</text>
</comment>
<keyword evidence="2 7" id="KW-0820">tRNA-binding</keyword>
<dbReference type="EC" id="3.1.1.29" evidence="1 7"/>
<comment type="subunit">
    <text evidence="7">Monomer.</text>
</comment>
<feature type="binding site" evidence="7">
    <location>
        <position position="69"/>
    </location>
    <ligand>
        <name>tRNA</name>
        <dbReference type="ChEBI" id="CHEBI:17843"/>
    </ligand>
</feature>
<evidence type="ECO:0000256" key="4">
    <source>
        <dbReference type="ARBA" id="ARBA00022884"/>
    </source>
</evidence>
<dbReference type="InterPro" id="IPR001328">
    <property type="entry name" value="Pept_tRNA_hydro"/>
</dbReference>
<feature type="binding site" evidence="7">
    <location>
        <position position="71"/>
    </location>
    <ligand>
        <name>tRNA</name>
        <dbReference type="ChEBI" id="CHEBI:17843"/>
    </ligand>
</feature>
<comment type="catalytic activity">
    <reaction evidence="7 8">
        <text>an N-acyl-L-alpha-aminoacyl-tRNA + H2O = an N-acyl-L-amino acid + a tRNA + H(+)</text>
        <dbReference type="Rhea" id="RHEA:54448"/>
        <dbReference type="Rhea" id="RHEA-COMP:10123"/>
        <dbReference type="Rhea" id="RHEA-COMP:13883"/>
        <dbReference type="ChEBI" id="CHEBI:15377"/>
        <dbReference type="ChEBI" id="CHEBI:15378"/>
        <dbReference type="ChEBI" id="CHEBI:59874"/>
        <dbReference type="ChEBI" id="CHEBI:78442"/>
        <dbReference type="ChEBI" id="CHEBI:138191"/>
        <dbReference type="EC" id="3.1.1.29"/>
    </reaction>
</comment>
<dbReference type="PANTHER" id="PTHR17224:SF1">
    <property type="entry name" value="PEPTIDYL-TRNA HYDROLASE"/>
    <property type="match status" value="1"/>
</dbReference>
<evidence type="ECO:0000256" key="7">
    <source>
        <dbReference type="HAMAP-Rule" id="MF_00083"/>
    </source>
</evidence>
<feature type="site" description="Discriminates between blocked and unblocked aminoacyl-tRNA" evidence="7">
    <location>
        <position position="12"/>
    </location>
</feature>
<dbReference type="PANTHER" id="PTHR17224">
    <property type="entry name" value="PEPTIDYL-TRNA HYDROLASE"/>
    <property type="match status" value="1"/>
</dbReference>
<keyword evidence="4 7" id="KW-0694">RNA-binding</keyword>
<protein>
    <recommendedName>
        <fullName evidence="6 7">Peptidyl-tRNA hydrolase</fullName>
        <shortName evidence="7">Pth</shortName>
        <ecNumber evidence="1 7">3.1.1.29</ecNumber>
    </recommendedName>
</protein>
<feature type="active site" description="Proton acceptor" evidence="7">
    <location>
        <position position="22"/>
    </location>
</feature>
<dbReference type="GO" id="GO:0004045">
    <property type="term" value="F:peptidyl-tRNA hydrolase activity"/>
    <property type="evidence" value="ECO:0007669"/>
    <property type="project" value="UniProtKB-UniRule"/>
</dbReference>
<evidence type="ECO:0000256" key="6">
    <source>
        <dbReference type="ARBA" id="ARBA00050038"/>
    </source>
</evidence>
<comment type="caution">
    <text evidence="7">Lacks conserved residue(s) required for the propagation of feature annotation.</text>
</comment>
<accession>A0A1G2PHX2</accession>
<feature type="binding site" evidence="7">
    <location>
        <position position="17"/>
    </location>
    <ligand>
        <name>tRNA</name>
        <dbReference type="ChEBI" id="CHEBI:17843"/>
    </ligand>
</feature>
<dbReference type="GO" id="GO:0000049">
    <property type="term" value="F:tRNA binding"/>
    <property type="evidence" value="ECO:0007669"/>
    <property type="project" value="UniProtKB-UniRule"/>
</dbReference>
<organism evidence="10 11">
    <name type="scientific">Candidatus Taylorbacteria bacterium RIFOXYD2_FULL_36_9</name>
    <dbReference type="NCBI Taxonomy" id="1802338"/>
    <lineage>
        <taxon>Bacteria</taxon>
        <taxon>Candidatus Tayloriibacteriota</taxon>
    </lineage>
</organism>
<proteinExistence type="inferred from homology"/>
<dbReference type="Gene3D" id="3.40.50.1470">
    <property type="entry name" value="Peptidyl-tRNA hydrolase"/>
    <property type="match status" value="1"/>
</dbReference>
<evidence type="ECO:0000256" key="9">
    <source>
        <dbReference type="RuleBase" id="RU004320"/>
    </source>
</evidence>
<dbReference type="Pfam" id="PF01195">
    <property type="entry name" value="Pept_tRNA_hydro"/>
    <property type="match status" value="1"/>
</dbReference>
<dbReference type="InterPro" id="IPR036416">
    <property type="entry name" value="Pept_tRNA_hydro_sf"/>
</dbReference>
<dbReference type="EMBL" id="MHSQ01000021">
    <property type="protein sequence ID" value="OHA47182.1"/>
    <property type="molecule type" value="Genomic_DNA"/>
</dbReference>
<comment type="similarity">
    <text evidence="5 7 9">Belongs to the PTH family.</text>
</comment>
<dbReference type="GO" id="GO:0005737">
    <property type="term" value="C:cytoplasm"/>
    <property type="evidence" value="ECO:0007669"/>
    <property type="project" value="UniProtKB-SubCell"/>
</dbReference>
<comment type="function">
    <text evidence="7">Hydrolyzes ribosome-free peptidyl-tRNAs (with 1 or more amino acids incorporated), which drop off the ribosome during protein synthesis, or as a result of ribosome stalling.</text>
</comment>
<dbReference type="AlphaFoldDB" id="A0A1G2PHX2"/>
<dbReference type="Proteomes" id="UP000176965">
    <property type="component" value="Unassembled WGS sequence"/>
</dbReference>
<evidence type="ECO:0000313" key="10">
    <source>
        <dbReference type="EMBL" id="OHA47182.1"/>
    </source>
</evidence>
<feature type="site" description="Stabilizes the basic form of H active site to accept a proton" evidence="7">
    <location>
        <position position="95"/>
    </location>
</feature>
<evidence type="ECO:0000256" key="5">
    <source>
        <dbReference type="ARBA" id="ARBA00038063"/>
    </source>
</evidence>
<comment type="function">
    <text evidence="7">Catalyzes the release of premature peptidyl moieties from peptidyl-tRNA molecules trapped in stalled 50S ribosomal subunits, and thus maintains levels of free tRNAs and 50S ribosomes.</text>
</comment>